<reference evidence="1" key="1">
    <citation type="submission" date="2021-06" db="EMBL/GenBank/DDBJ databases">
        <authorList>
            <person name="Kallberg Y."/>
            <person name="Tangrot J."/>
            <person name="Rosling A."/>
        </authorList>
    </citation>
    <scope>NUCLEOTIDE SEQUENCE</scope>
    <source>
        <strain evidence="1">IA702</strain>
    </source>
</reference>
<keyword evidence="2" id="KW-1185">Reference proteome</keyword>
<accession>A0A9N9C7I5</accession>
<dbReference type="Proteomes" id="UP000789572">
    <property type="component" value="Unassembled WGS sequence"/>
</dbReference>
<evidence type="ECO:0000313" key="1">
    <source>
        <dbReference type="EMBL" id="CAG8590391.1"/>
    </source>
</evidence>
<protein>
    <submittedName>
        <fullName evidence="1">8302_t:CDS:1</fullName>
    </submittedName>
</protein>
<name>A0A9N9C7I5_9GLOM</name>
<gene>
    <name evidence="1" type="ORF">POCULU_LOCUS6944</name>
</gene>
<proteinExistence type="predicted"/>
<dbReference type="EMBL" id="CAJVPJ010001415">
    <property type="protein sequence ID" value="CAG8590391.1"/>
    <property type="molecule type" value="Genomic_DNA"/>
</dbReference>
<dbReference type="AlphaFoldDB" id="A0A9N9C7I5"/>
<evidence type="ECO:0000313" key="2">
    <source>
        <dbReference type="Proteomes" id="UP000789572"/>
    </source>
</evidence>
<feature type="non-terminal residue" evidence="1">
    <location>
        <position position="373"/>
    </location>
</feature>
<organism evidence="1 2">
    <name type="scientific">Paraglomus occultum</name>
    <dbReference type="NCBI Taxonomy" id="144539"/>
    <lineage>
        <taxon>Eukaryota</taxon>
        <taxon>Fungi</taxon>
        <taxon>Fungi incertae sedis</taxon>
        <taxon>Mucoromycota</taxon>
        <taxon>Glomeromycotina</taxon>
        <taxon>Glomeromycetes</taxon>
        <taxon>Paraglomerales</taxon>
        <taxon>Paraglomeraceae</taxon>
        <taxon>Paraglomus</taxon>
    </lineage>
</organism>
<comment type="caution">
    <text evidence="1">The sequence shown here is derived from an EMBL/GenBank/DDBJ whole genome shotgun (WGS) entry which is preliminary data.</text>
</comment>
<sequence>QSWMLALIELWKKSEAMDCASLQHDIVRTVVIGLLVKQIRGHYQCYRLKIAVRHILGHFRQAMCRQLCNMQHIELFALRSPRNNVDIMNNDYIGLYNAVGQLEGFNSNQMAINTQAQPYARDHVTHFLPRDNMTSTNADSPGQMPINLHAQPYAQDFRSHSISMNTTDCESNDYRNSSPSLAYTQPNLMNGNIDRQVSAQSRHYAQDFIPSTDYESTGYQNTYMQPSNINGHLHRNFDHQESQPYVQDFLPSASMNTTNDENTRYRNPSLSYIQPGNLNMTNGHLNPVHHNPVETRTEDICPIPISFHTHYNLSDMINYGPATGYSQRSSISYILTHEPASHGFLVTKLEQTRSVLGRVSATDIDKMLAVVRM</sequence>